<sequence>MQDLYLFNPDNEISIANGTNGYTPKTNISIMAGDLAFLSAYLAGKGDYVLVTKMPDLDFMKSREEVFGLDCKPVIWEKAQLLSFSELKPWGWSPRVHNLLKDLKSRCSEQFRESVMSTWSDERRDLYSRRMAATCLTEMVRVIPCLGKDIIPSECNTLAEIRLLSEKENIVVKAPWSSSGKGVLFIPKGQITCKEEEVSSGILRKQGYVMVEKRLNRVLDFAMEFEMDRLFHLNFLGYSVFQTSRRGEYEGNRVASNASLEGMIAKYIGAELLHEIRKQLERVLTTVFHGKYVGYMGVDMMIYEDESGEFGIQPCVEINLRYNMGIVSIALQRYLQESVEGVFNIRFSPKAGEIMQSVEKNRDVHPLLIEAGRIVSGYINLTPVSHESRFVAELYIGNKEKVCKLYELL</sequence>
<evidence type="ECO:0000313" key="1">
    <source>
        <dbReference type="EMBL" id="HJF70995.1"/>
    </source>
</evidence>
<proteinExistence type="predicted"/>
<dbReference type="Proteomes" id="UP000742098">
    <property type="component" value="Unassembled WGS sequence"/>
</dbReference>
<dbReference type="EMBL" id="DYVS01000162">
    <property type="protein sequence ID" value="HJF70995.1"/>
    <property type="molecule type" value="Genomic_DNA"/>
</dbReference>
<evidence type="ECO:0008006" key="3">
    <source>
        <dbReference type="Google" id="ProtNLM"/>
    </source>
</evidence>
<reference evidence="1" key="2">
    <citation type="submission" date="2021-09" db="EMBL/GenBank/DDBJ databases">
        <authorList>
            <person name="Gilroy R."/>
        </authorList>
    </citation>
    <scope>NUCLEOTIDE SEQUENCE</scope>
    <source>
        <strain evidence="1">6966</strain>
    </source>
</reference>
<name>A0A921H502_9BACT</name>
<accession>A0A921H502</accession>
<reference evidence="1" key="1">
    <citation type="journal article" date="2021" name="PeerJ">
        <title>Extensive microbial diversity within the chicken gut microbiome revealed by metagenomics and culture.</title>
        <authorList>
            <person name="Gilroy R."/>
            <person name="Ravi A."/>
            <person name="Getino M."/>
            <person name="Pursley I."/>
            <person name="Horton D.L."/>
            <person name="Alikhan N.F."/>
            <person name="Baker D."/>
            <person name="Gharbi K."/>
            <person name="Hall N."/>
            <person name="Watson M."/>
            <person name="Adriaenssens E.M."/>
            <person name="Foster-Nyarko E."/>
            <person name="Jarju S."/>
            <person name="Secka A."/>
            <person name="Antonio M."/>
            <person name="Oren A."/>
            <person name="Chaudhuri R.R."/>
            <person name="La Ragione R."/>
            <person name="Hildebrand F."/>
            <person name="Pallen M.J."/>
        </authorList>
    </citation>
    <scope>NUCLEOTIDE SEQUENCE</scope>
    <source>
        <strain evidence="1">6966</strain>
    </source>
</reference>
<protein>
    <recommendedName>
        <fullName evidence="3">ATP-grasp domain-containing protein</fullName>
    </recommendedName>
</protein>
<evidence type="ECO:0000313" key="2">
    <source>
        <dbReference type="Proteomes" id="UP000742098"/>
    </source>
</evidence>
<dbReference type="AlphaFoldDB" id="A0A921H502"/>
<organism evidence="1 2">
    <name type="scientific">Butyricimonas virosa</name>
    <dbReference type="NCBI Taxonomy" id="544645"/>
    <lineage>
        <taxon>Bacteria</taxon>
        <taxon>Pseudomonadati</taxon>
        <taxon>Bacteroidota</taxon>
        <taxon>Bacteroidia</taxon>
        <taxon>Bacteroidales</taxon>
        <taxon>Odoribacteraceae</taxon>
        <taxon>Butyricimonas</taxon>
    </lineage>
</organism>
<comment type="caution">
    <text evidence="1">The sequence shown here is derived from an EMBL/GenBank/DDBJ whole genome shotgun (WGS) entry which is preliminary data.</text>
</comment>
<dbReference type="SUPFAM" id="SSF56059">
    <property type="entry name" value="Glutathione synthetase ATP-binding domain-like"/>
    <property type="match status" value="1"/>
</dbReference>
<gene>
    <name evidence="1" type="ORF">K8V05_09600</name>
</gene>